<evidence type="ECO:0000313" key="3">
    <source>
        <dbReference type="Proteomes" id="UP000420635"/>
    </source>
</evidence>
<evidence type="ECO:0000313" key="2">
    <source>
        <dbReference type="EMBL" id="MQN88579.1"/>
    </source>
</evidence>
<proteinExistence type="predicted"/>
<protein>
    <submittedName>
        <fullName evidence="2">Uncharacterized protein</fullName>
    </submittedName>
</protein>
<dbReference type="RefSeq" id="WP_153114086.1">
    <property type="nucleotide sequence ID" value="NZ_VZAS01000183.1"/>
</dbReference>
<feature type="region of interest" description="Disordered" evidence="1">
    <location>
        <begin position="267"/>
        <end position="307"/>
    </location>
</feature>
<comment type="caution">
    <text evidence="2">The sequence shown here is derived from an EMBL/GenBank/DDBJ whole genome shotgun (WGS) entry which is preliminary data.</text>
</comment>
<dbReference type="EMBL" id="VZBQ01000011">
    <property type="protein sequence ID" value="MQN88579.1"/>
    <property type="molecule type" value="Genomic_DNA"/>
</dbReference>
<gene>
    <name evidence="2" type="ORF">F7D59_01510</name>
</gene>
<sequence length="307" mass="33586">MEEIIEVKQADMLQALNRADIDAQVATAHAYPRDINRVLNTIETLATMDQETAEDCFYVLRRKDKDGNDSVIEGLSVRMAEIIANAWTNLRVATRIIGNDGRMITAQAVCHDLETNVAVCKEVKRSIVTKKGYTFSQDMQVVTGNAAASIALRNAVLTVIPKAVTKRIINNVKKVALGQSIDLETSRQNVIQYFAKLGVKEEQLFFYLGVKSVQEIDKQKIFELRATANAIKEGTTTVEECFVKPAIEAKKQADAVKKTSSAQDRAAAAIAQATGAQAPEGVDPETGEIKQPAAENSKKTSKTTTKK</sequence>
<reference evidence="3" key="1">
    <citation type="submission" date="2019-09" db="EMBL/GenBank/DDBJ databases">
        <title>Distinct polysaccharide growth profiles of human intestinal Prevotella copri isolates.</title>
        <authorList>
            <person name="Fehlner-Peach H."/>
            <person name="Magnabosco C."/>
            <person name="Raghavan V."/>
            <person name="Scher J.U."/>
            <person name="Tett A."/>
            <person name="Cox L.M."/>
            <person name="Gottsegen C."/>
            <person name="Watters A."/>
            <person name="Wiltshire- Gordon J.D."/>
            <person name="Segata N."/>
            <person name="Bonneau R."/>
            <person name="Littman D.R."/>
        </authorList>
    </citation>
    <scope>NUCLEOTIDE SEQUENCE [LARGE SCALE GENOMIC DNA]</scope>
    <source>
        <strain evidence="3">iP54</strain>
    </source>
</reference>
<dbReference type="AlphaFoldDB" id="A0A646HLC1"/>
<feature type="compositionally biased region" description="Low complexity" evidence="1">
    <location>
        <begin position="267"/>
        <end position="278"/>
    </location>
</feature>
<accession>A0A646HLC1</accession>
<organism evidence="2 3">
    <name type="scientific">Segatella copri</name>
    <dbReference type="NCBI Taxonomy" id="165179"/>
    <lineage>
        <taxon>Bacteria</taxon>
        <taxon>Pseudomonadati</taxon>
        <taxon>Bacteroidota</taxon>
        <taxon>Bacteroidia</taxon>
        <taxon>Bacteroidales</taxon>
        <taxon>Prevotellaceae</taxon>
        <taxon>Segatella</taxon>
    </lineage>
</organism>
<evidence type="ECO:0000256" key="1">
    <source>
        <dbReference type="SAM" id="MobiDB-lite"/>
    </source>
</evidence>
<name>A0A646HLC1_9BACT</name>
<dbReference type="Proteomes" id="UP000420635">
    <property type="component" value="Unassembled WGS sequence"/>
</dbReference>